<dbReference type="GO" id="GO:0008526">
    <property type="term" value="F:phosphatidylinositol transfer activity"/>
    <property type="evidence" value="ECO:0007669"/>
    <property type="project" value="UniProtKB-ARBA"/>
</dbReference>
<dbReference type="InterPro" id="IPR001666">
    <property type="entry name" value="PI_transfer"/>
</dbReference>
<protein>
    <submittedName>
        <fullName evidence="2">EOG090X00NX</fullName>
    </submittedName>
</protein>
<organism evidence="2">
    <name type="scientific">Lynceus sp. MCZ IZ 141354</name>
    <dbReference type="NCBI Taxonomy" id="1930659"/>
    <lineage>
        <taxon>Eukaryota</taxon>
        <taxon>Metazoa</taxon>
        <taxon>Ecdysozoa</taxon>
        <taxon>Arthropoda</taxon>
        <taxon>Crustacea</taxon>
        <taxon>Branchiopoda</taxon>
        <taxon>Diplostraca</taxon>
        <taxon>Laevicaudata</taxon>
        <taxon>Lynceidae</taxon>
        <taxon>Lynceus</taxon>
    </lineage>
</organism>
<reference evidence="2" key="1">
    <citation type="submission" date="2021-04" db="EMBL/GenBank/DDBJ databases">
        <authorList>
            <person name="Cornetti L."/>
        </authorList>
    </citation>
    <scope>NUCLEOTIDE SEQUENCE</scope>
</reference>
<feature type="domain" description="Phosphatidylinositol transfer protein N-terminal" evidence="1">
    <location>
        <begin position="1"/>
        <end position="240"/>
    </location>
</feature>
<accession>A0A9N6WQU9</accession>
<gene>
    <name evidence="2" type="primary">EOG090X00NX</name>
</gene>
<dbReference type="Pfam" id="PF02121">
    <property type="entry name" value="IP_trans"/>
    <property type="match status" value="1"/>
</dbReference>
<dbReference type="PANTHER" id="PTHR10658">
    <property type="entry name" value="PHOSPHATIDYLINOSITOL TRANSFER PROTEIN"/>
    <property type="match status" value="1"/>
</dbReference>
<dbReference type="GO" id="GO:0005737">
    <property type="term" value="C:cytoplasm"/>
    <property type="evidence" value="ECO:0007669"/>
    <property type="project" value="TreeGrafter"/>
</dbReference>
<proteinExistence type="predicted"/>
<dbReference type="PANTHER" id="PTHR10658:SF54">
    <property type="entry name" value="CYTOPLASMIC PHOSPHATIDYLINOSITOL TRANSFER PROTEIN 1"/>
    <property type="match status" value="1"/>
</dbReference>
<dbReference type="GO" id="GO:0035091">
    <property type="term" value="F:phosphatidylinositol binding"/>
    <property type="evidence" value="ECO:0007669"/>
    <property type="project" value="TreeGrafter"/>
</dbReference>
<sequence>MLVKEYRVPMPLTTEEYKIGQLYMIAKHCLEQSGDGEGVEVIENRPHHDDTHGNGQYTEKRIHLSNKLPSWIQALIPRIFYITEKAWNYYPYTLTEYTCSFVPRFHIQIETRYEDNCGDNDELLAKAHRDQLVEIIDIAYDDLSPKHYKEEEDLTKWKSVKRNRGPLQPDWIRTTKPIMCSYKSVRASFEVWGLQSRVEEFTHKCIRDVLMLGHRQATAWLDQWVDMTQDDVRRFETQMHKETNQKVLNVEPKKSWLQWS</sequence>
<dbReference type="PRINTS" id="PR00391">
    <property type="entry name" value="PITRANSFER"/>
</dbReference>
<dbReference type="InterPro" id="IPR023393">
    <property type="entry name" value="START-like_dom_sf"/>
</dbReference>
<dbReference type="FunFam" id="3.30.530.20:FF:000028">
    <property type="entry name" value="Phosphatidylinositol transfer protein 5"/>
    <property type="match status" value="1"/>
</dbReference>
<dbReference type="Gene3D" id="3.30.530.20">
    <property type="match status" value="1"/>
</dbReference>
<evidence type="ECO:0000313" key="2">
    <source>
        <dbReference type="EMBL" id="CAG4645342.1"/>
    </source>
</evidence>
<dbReference type="GO" id="GO:0071944">
    <property type="term" value="C:cell periphery"/>
    <property type="evidence" value="ECO:0007669"/>
    <property type="project" value="UniProtKB-ARBA"/>
</dbReference>
<name>A0A9N6WQU9_9CRUS</name>
<dbReference type="EMBL" id="OC988687">
    <property type="protein sequence ID" value="CAG4645342.1"/>
    <property type="molecule type" value="Genomic_DNA"/>
</dbReference>
<dbReference type="AlphaFoldDB" id="A0A9N6WQU9"/>
<dbReference type="SUPFAM" id="SSF55961">
    <property type="entry name" value="Bet v1-like"/>
    <property type="match status" value="1"/>
</dbReference>
<evidence type="ECO:0000259" key="1">
    <source>
        <dbReference type="Pfam" id="PF02121"/>
    </source>
</evidence>
<dbReference type="InterPro" id="IPR055261">
    <property type="entry name" value="PI_transfer_N"/>
</dbReference>